<evidence type="ECO:0000313" key="3">
    <source>
        <dbReference type="Proteomes" id="UP001501469"/>
    </source>
</evidence>
<evidence type="ECO:0000313" key="2">
    <source>
        <dbReference type="EMBL" id="GAA4029464.1"/>
    </source>
</evidence>
<name>A0ABP7TPR1_9BACT</name>
<sequence>MNQPVTLFFSVVIPTYNRAGFIGATLDSVLAQTFPHLEILVVDDGSKDNTAEVVGRYADPRLRYYPKENAERGVARNYGLARAQGEYVLFLDSDDRFHANHLATLHAKIQELNQPNFIATKYDFDRDGVVAPSDTAALPEGWYGLDTFVRGNALACNICVRRQNPGLRRFEEDRSYAAVEDWMFMLENTQHDRIYLVNAVTLTMNDHDQRSMRSDNTALVRRLQLALGWMLTRVQLSAAQRGVLTGRVYYLCAIHAYADGYRAESLRFARLAAPHLPAAQAAVLLARCVVGPGVVGWLKKQRA</sequence>
<dbReference type="EMBL" id="BAABDK010000010">
    <property type="protein sequence ID" value="GAA4029464.1"/>
    <property type="molecule type" value="Genomic_DNA"/>
</dbReference>
<accession>A0ABP7TPR1</accession>
<dbReference type="CDD" id="cd00761">
    <property type="entry name" value="Glyco_tranf_GTA_type"/>
    <property type="match status" value="1"/>
</dbReference>
<dbReference type="Pfam" id="PF00535">
    <property type="entry name" value="Glycos_transf_2"/>
    <property type="match status" value="1"/>
</dbReference>
<organism evidence="2 3">
    <name type="scientific">Hymenobacter glaciei</name>
    <dbReference type="NCBI Taxonomy" id="877209"/>
    <lineage>
        <taxon>Bacteria</taxon>
        <taxon>Pseudomonadati</taxon>
        <taxon>Bacteroidota</taxon>
        <taxon>Cytophagia</taxon>
        <taxon>Cytophagales</taxon>
        <taxon>Hymenobacteraceae</taxon>
        <taxon>Hymenobacter</taxon>
    </lineage>
</organism>
<feature type="domain" description="Glycosyltransferase 2-like" evidence="1">
    <location>
        <begin position="10"/>
        <end position="136"/>
    </location>
</feature>
<comment type="caution">
    <text evidence="2">The sequence shown here is derived from an EMBL/GenBank/DDBJ whole genome shotgun (WGS) entry which is preliminary data.</text>
</comment>
<dbReference type="Proteomes" id="UP001501469">
    <property type="component" value="Unassembled WGS sequence"/>
</dbReference>
<dbReference type="Gene3D" id="3.90.550.10">
    <property type="entry name" value="Spore Coat Polysaccharide Biosynthesis Protein SpsA, Chain A"/>
    <property type="match status" value="1"/>
</dbReference>
<dbReference type="PANTHER" id="PTHR22916:SF3">
    <property type="entry name" value="UDP-GLCNAC:BETAGAL BETA-1,3-N-ACETYLGLUCOSAMINYLTRANSFERASE-LIKE PROTEIN 1"/>
    <property type="match status" value="1"/>
</dbReference>
<gene>
    <name evidence="2" type="ORF">GCM10022409_12100</name>
</gene>
<reference evidence="3" key="1">
    <citation type="journal article" date="2019" name="Int. J. Syst. Evol. Microbiol.">
        <title>The Global Catalogue of Microorganisms (GCM) 10K type strain sequencing project: providing services to taxonomists for standard genome sequencing and annotation.</title>
        <authorList>
            <consortium name="The Broad Institute Genomics Platform"/>
            <consortium name="The Broad Institute Genome Sequencing Center for Infectious Disease"/>
            <person name="Wu L."/>
            <person name="Ma J."/>
        </authorList>
    </citation>
    <scope>NUCLEOTIDE SEQUENCE [LARGE SCALE GENOMIC DNA]</scope>
    <source>
        <strain evidence="3">JCM 17225</strain>
    </source>
</reference>
<dbReference type="SUPFAM" id="SSF53448">
    <property type="entry name" value="Nucleotide-diphospho-sugar transferases"/>
    <property type="match status" value="1"/>
</dbReference>
<dbReference type="InterPro" id="IPR029044">
    <property type="entry name" value="Nucleotide-diphossugar_trans"/>
</dbReference>
<evidence type="ECO:0000259" key="1">
    <source>
        <dbReference type="Pfam" id="PF00535"/>
    </source>
</evidence>
<dbReference type="PANTHER" id="PTHR22916">
    <property type="entry name" value="GLYCOSYLTRANSFERASE"/>
    <property type="match status" value="1"/>
</dbReference>
<proteinExistence type="predicted"/>
<protein>
    <recommendedName>
        <fullName evidence="1">Glycosyltransferase 2-like domain-containing protein</fullName>
    </recommendedName>
</protein>
<keyword evidence="3" id="KW-1185">Reference proteome</keyword>
<dbReference type="InterPro" id="IPR001173">
    <property type="entry name" value="Glyco_trans_2-like"/>
</dbReference>
<dbReference type="RefSeq" id="WP_345051598.1">
    <property type="nucleotide sequence ID" value="NZ_BAABDK010000010.1"/>
</dbReference>